<sequence length="138" mass="15903">SPPILPRPSNPKRAKKLLAHFRVRGAARESGPRARSLRSDLDRREVRDNCFERMTASKSPKQAWPQIDFLLKCHGLGRCNVRQKGLKEIDNEYLIRTVHSVTLGQKARVQVELDKILRVIPKDRRTYLFSATMTKKVS</sequence>
<accession>A0A183FAD2</accession>
<keyword evidence="3" id="KW-1185">Reference proteome</keyword>
<evidence type="ECO:0000256" key="1">
    <source>
        <dbReference type="SAM" id="MobiDB-lite"/>
    </source>
</evidence>
<feature type="compositionally biased region" description="Basic and acidic residues" evidence="1">
    <location>
        <begin position="26"/>
        <end position="40"/>
    </location>
</feature>
<proteinExistence type="predicted"/>
<dbReference type="WBParaSite" id="HPBE_0000312401-mRNA-1">
    <property type="protein sequence ID" value="HPBE_0000312401-mRNA-1"/>
    <property type="gene ID" value="HPBE_0000312401"/>
</dbReference>
<evidence type="ECO:0000313" key="3">
    <source>
        <dbReference type="Proteomes" id="UP000050761"/>
    </source>
</evidence>
<protein>
    <submittedName>
        <fullName evidence="4">60S ribosomal protein L22</fullName>
    </submittedName>
</protein>
<gene>
    <name evidence="2" type="ORF">HPBE_LOCUS3125</name>
</gene>
<reference evidence="4" key="2">
    <citation type="submission" date="2019-09" db="UniProtKB">
        <authorList>
            <consortium name="WormBaseParasite"/>
        </authorList>
    </citation>
    <scope>IDENTIFICATION</scope>
</reference>
<reference evidence="2 3" key="1">
    <citation type="submission" date="2018-11" db="EMBL/GenBank/DDBJ databases">
        <authorList>
            <consortium name="Pathogen Informatics"/>
        </authorList>
    </citation>
    <scope>NUCLEOTIDE SEQUENCE [LARGE SCALE GENOMIC DNA]</scope>
</reference>
<accession>A0A3P7XN34</accession>
<feature type="region of interest" description="Disordered" evidence="1">
    <location>
        <begin position="21"/>
        <end position="40"/>
    </location>
</feature>
<evidence type="ECO:0000313" key="2">
    <source>
        <dbReference type="EMBL" id="VDO31188.1"/>
    </source>
</evidence>
<dbReference type="Proteomes" id="UP000050761">
    <property type="component" value="Unassembled WGS sequence"/>
</dbReference>
<dbReference type="AlphaFoldDB" id="A0A183FAD2"/>
<dbReference type="EMBL" id="UZAH01006483">
    <property type="protein sequence ID" value="VDO31188.1"/>
    <property type="molecule type" value="Genomic_DNA"/>
</dbReference>
<name>A0A183FAD2_HELPZ</name>
<evidence type="ECO:0000313" key="4">
    <source>
        <dbReference type="WBParaSite" id="HPBE_0000312401-mRNA-1"/>
    </source>
</evidence>
<organism evidence="3 4">
    <name type="scientific">Heligmosomoides polygyrus</name>
    <name type="common">Parasitic roundworm</name>
    <dbReference type="NCBI Taxonomy" id="6339"/>
    <lineage>
        <taxon>Eukaryota</taxon>
        <taxon>Metazoa</taxon>
        <taxon>Ecdysozoa</taxon>
        <taxon>Nematoda</taxon>
        <taxon>Chromadorea</taxon>
        <taxon>Rhabditida</taxon>
        <taxon>Rhabditina</taxon>
        <taxon>Rhabditomorpha</taxon>
        <taxon>Strongyloidea</taxon>
        <taxon>Heligmosomidae</taxon>
        <taxon>Heligmosomoides</taxon>
    </lineage>
</organism>